<dbReference type="Proteomes" id="UP001316803">
    <property type="component" value="Unassembled WGS sequence"/>
</dbReference>
<name>A0AAN8EKB8_9EURO</name>
<evidence type="ECO:0000313" key="2">
    <source>
        <dbReference type="EMBL" id="KAK5957764.1"/>
    </source>
</evidence>
<sequence length="178" mass="19950">MEAIANKPVAEQIKILKDIHEHLTVTAKIRKYRLTDTQSNTAAGSSSNATKTELDKAVTGSFNSASQWHVKQGEIDRVLIRINKLKAMQAREKELDQLGEQCKKLTELAAQTKRHIGKHFDATNKAEEEAYDVDSWLADISAKRTTKRKFDDMLGKAEEFTALCKKLKGEDDEEMGSG</sequence>
<evidence type="ECO:0000256" key="1">
    <source>
        <dbReference type="SAM" id="Coils"/>
    </source>
</evidence>
<feature type="coiled-coil region" evidence="1">
    <location>
        <begin position="88"/>
        <end position="115"/>
    </location>
</feature>
<evidence type="ECO:0000313" key="3">
    <source>
        <dbReference type="Proteomes" id="UP001316803"/>
    </source>
</evidence>
<organism evidence="2 3">
    <name type="scientific">Knufia fluminis</name>
    <dbReference type="NCBI Taxonomy" id="191047"/>
    <lineage>
        <taxon>Eukaryota</taxon>
        <taxon>Fungi</taxon>
        <taxon>Dikarya</taxon>
        <taxon>Ascomycota</taxon>
        <taxon>Pezizomycotina</taxon>
        <taxon>Eurotiomycetes</taxon>
        <taxon>Chaetothyriomycetidae</taxon>
        <taxon>Chaetothyriales</taxon>
        <taxon>Trichomeriaceae</taxon>
        <taxon>Knufia</taxon>
    </lineage>
</organism>
<protein>
    <submittedName>
        <fullName evidence="2">Uncharacterized protein</fullName>
    </submittedName>
</protein>
<gene>
    <name evidence="2" type="ORF">OHC33_000953</name>
</gene>
<dbReference type="EMBL" id="JAKLMC020000002">
    <property type="protein sequence ID" value="KAK5957764.1"/>
    <property type="molecule type" value="Genomic_DNA"/>
</dbReference>
<accession>A0AAN8EKB8</accession>
<keyword evidence="1" id="KW-0175">Coiled coil</keyword>
<proteinExistence type="predicted"/>
<comment type="caution">
    <text evidence="2">The sequence shown here is derived from an EMBL/GenBank/DDBJ whole genome shotgun (WGS) entry which is preliminary data.</text>
</comment>
<reference evidence="2 3" key="1">
    <citation type="submission" date="2022-12" db="EMBL/GenBank/DDBJ databases">
        <title>Genomic features and morphological characterization of a novel Knufia sp. strain isolated from spacecraft assembly facility.</title>
        <authorList>
            <person name="Teixeira M."/>
            <person name="Chander A.M."/>
            <person name="Stajich J.E."/>
            <person name="Venkateswaran K."/>
        </authorList>
    </citation>
    <scope>NUCLEOTIDE SEQUENCE [LARGE SCALE GENOMIC DNA]</scope>
    <source>
        <strain evidence="2 3">FJI-L2-BK-P2</strain>
    </source>
</reference>
<keyword evidence="3" id="KW-1185">Reference proteome</keyword>
<dbReference type="AlphaFoldDB" id="A0AAN8EKB8"/>